<reference evidence="4" key="1">
    <citation type="submission" date="2017-02" db="EMBL/GenBank/DDBJ databases">
        <title>Comparative genomics and description of representatives of a novel lineage of planctomycetes thriving in anoxic sediments.</title>
        <authorList>
            <person name="Spring S."/>
            <person name="Bunk B."/>
            <person name="Sproer C."/>
        </authorList>
    </citation>
    <scope>NUCLEOTIDE SEQUENCE [LARGE SCALE GENOMIC DNA]</scope>
    <source>
        <strain evidence="4">SM-Chi-D1</strain>
    </source>
</reference>
<dbReference type="CDD" id="cd01990">
    <property type="entry name" value="LarE-like"/>
    <property type="match status" value="1"/>
</dbReference>
<feature type="active site" description="Nucleophile and sulfur donor" evidence="1">
    <location>
        <position position="174"/>
    </location>
</feature>
<evidence type="ECO:0000259" key="2">
    <source>
        <dbReference type="Pfam" id="PF02540"/>
    </source>
</evidence>
<dbReference type="OrthoDB" id="9776919at2"/>
<dbReference type="SUPFAM" id="SSF52402">
    <property type="entry name" value="Adenine nucleotide alpha hydrolases-like"/>
    <property type="match status" value="1"/>
</dbReference>
<dbReference type="InterPro" id="IPR022310">
    <property type="entry name" value="NAD/GMP_synthase"/>
</dbReference>
<dbReference type="Pfam" id="PF02540">
    <property type="entry name" value="NAD_synthase"/>
    <property type="match status" value="1"/>
</dbReference>
<sequence>MADKLSNLKNTLKGYQKLAIAFSGGLDSTFLAAAAAETLGRENVLLFMAQGPIIPENQIRDAEKTAANLGLKIIRADADVMSIGEFTCNSTMRCYYCKKHLFARIQQQARQMGFEHVACGTNTDDYSDYRPGNKAVEELGVLCPLDDAGMSKDDIRNYARRMKLPQADMPTTTCLATRLPYDTEITPEILKQIEKSEQVLYELGFSGFRIRFCGDTARIELPQSQMSRILEKNIRDRICSELRKSGFNYISLDLDGYQSGSMNRGLGK</sequence>
<accession>A0A1Q2MCT6</accession>
<dbReference type="PIRSF" id="PIRSF006661">
    <property type="entry name" value="PP-lp_UCP006661"/>
    <property type="match status" value="1"/>
</dbReference>
<dbReference type="Gene3D" id="3.40.50.620">
    <property type="entry name" value="HUPs"/>
    <property type="match status" value="1"/>
</dbReference>
<evidence type="ECO:0000313" key="4">
    <source>
        <dbReference type="Proteomes" id="UP000188181"/>
    </source>
</evidence>
<evidence type="ECO:0000256" key="1">
    <source>
        <dbReference type="PIRSR" id="PIRSR006661-1"/>
    </source>
</evidence>
<protein>
    <submittedName>
        <fullName evidence="3">NAD synthetase</fullName>
    </submittedName>
</protein>
<evidence type="ECO:0000313" key="3">
    <source>
        <dbReference type="EMBL" id="AQQ70062.1"/>
    </source>
</evidence>
<dbReference type="EMBL" id="CP019646">
    <property type="protein sequence ID" value="AQQ70062.1"/>
    <property type="molecule type" value="Genomic_DNA"/>
</dbReference>
<dbReference type="RefSeq" id="WP_146682356.1">
    <property type="nucleotide sequence ID" value="NZ_CP019646.1"/>
</dbReference>
<organism evidence="3 4">
    <name type="scientific">Limihaloglobus sulfuriphilus</name>
    <dbReference type="NCBI Taxonomy" id="1851148"/>
    <lineage>
        <taxon>Bacteria</taxon>
        <taxon>Pseudomonadati</taxon>
        <taxon>Planctomycetota</taxon>
        <taxon>Phycisphaerae</taxon>
        <taxon>Sedimentisphaerales</taxon>
        <taxon>Sedimentisphaeraceae</taxon>
        <taxon>Limihaloglobus</taxon>
    </lineage>
</organism>
<dbReference type="NCBIfam" id="TIGR00268">
    <property type="entry name" value="ATP-dependent sacrificial sulfur transferase LarE"/>
    <property type="match status" value="1"/>
</dbReference>
<dbReference type="Proteomes" id="UP000188181">
    <property type="component" value="Chromosome"/>
</dbReference>
<keyword evidence="4" id="KW-1185">Reference proteome</keyword>
<dbReference type="KEGG" id="pbas:SMSP2_00400"/>
<feature type="domain" description="NAD/GMP synthase" evidence="2">
    <location>
        <begin position="13"/>
        <end position="78"/>
    </location>
</feature>
<dbReference type="InterPro" id="IPR014729">
    <property type="entry name" value="Rossmann-like_a/b/a_fold"/>
</dbReference>
<dbReference type="GO" id="GO:0006163">
    <property type="term" value="P:purine nucleotide metabolic process"/>
    <property type="evidence" value="ECO:0007669"/>
    <property type="project" value="UniProtKB-ARBA"/>
</dbReference>
<proteinExistence type="predicted"/>
<dbReference type="AlphaFoldDB" id="A0A1Q2MCT6"/>
<dbReference type="InterPro" id="IPR052188">
    <property type="entry name" value="Ni-pincer_cofactor_biosynth"/>
</dbReference>
<dbReference type="PANTHER" id="PTHR43169:SF2">
    <property type="entry name" value="NAD_GMP SYNTHASE DOMAIN-CONTAINING PROTEIN"/>
    <property type="match status" value="1"/>
</dbReference>
<gene>
    <name evidence="3" type="ORF">SMSP2_00400</name>
</gene>
<name>A0A1Q2MCT6_9BACT</name>
<dbReference type="GO" id="GO:0016783">
    <property type="term" value="F:sulfurtransferase activity"/>
    <property type="evidence" value="ECO:0007669"/>
    <property type="project" value="InterPro"/>
</dbReference>
<dbReference type="InterPro" id="IPR005232">
    <property type="entry name" value="LarE"/>
</dbReference>
<dbReference type="STRING" id="1851148.SMSP2_00400"/>
<dbReference type="PANTHER" id="PTHR43169">
    <property type="entry name" value="EXSB FAMILY PROTEIN"/>
    <property type="match status" value="1"/>
</dbReference>